<comment type="similarity">
    <text evidence="6 24">Belongs to the peptidase M14 family.</text>
</comment>
<evidence type="ECO:0000256" key="4">
    <source>
        <dbReference type="ARBA" id="ARBA00004214"/>
    </source>
</evidence>
<evidence type="ECO:0000256" key="5">
    <source>
        <dbReference type="ARBA" id="ARBA00004514"/>
    </source>
</evidence>
<dbReference type="PROSITE" id="PS52035">
    <property type="entry name" value="PEPTIDASE_M14"/>
    <property type="match status" value="1"/>
</dbReference>
<evidence type="ECO:0000313" key="28">
    <source>
        <dbReference type="Proteomes" id="UP000694388"/>
    </source>
</evidence>
<dbReference type="CDD" id="cd06236">
    <property type="entry name" value="M14_AGBL5_like"/>
    <property type="match status" value="1"/>
</dbReference>
<keyword evidence="15" id="KW-0539">Nucleus</keyword>
<reference evidence="27" key="1">
    <citation type="submission" date="2025-08" db="UniProtKB">
        <authorList>
            <consortium name="Ensembl"/>
        </authorList>
    </citation>
    <scope>IDENTIFICATION</scope>
</reference>
<evidence type="ECO:0000256" key="6">
    <source>
        <dbReference type="ARBA" id="ARBA00005988"/>
    </source>
</evidence>
<evidence type="ECO:0000256" key="22">
    <source>
        <dbReference type="ARBA" id="ARBA00032928"/>
    </source>
</evidence>
<evidence type="ECO:0000313" key="27">
    <source>
        <dbReference type="Ensembl" id="ENSEBUP00000016415.1"/>
    </source>
</evidence>
<dbReference type="GO" id="GO:0005634">
    <property type="term" value="C:nucleus"/>
    <property type="evidence" value="ECO:0007669"/>
    <property type="project" value="UniProtKB-SubCell"/>
</dbReference>
<evidence type="ECO:0000256" key="14">
    <source>
        <dbReference type="ARBA" id="ARBA00023212"/>
    </source>
</evidence>
<evidence type="ECO:0000256" key="7">
    <source>
        <dbReference type="ARBA" id="ARBA00022490"/>
    </source>
</evidence>
<evidence type="ECO:0000256" key="8">
    <source>
        <dbReference type="ARBA" id="ARBA00022645"/>
    </source>
</evidence>
<keyword evidence="7" id="KW-0963">Cytoplasm</keyword>
<comment type="subcellular location">
    <subcellularLocation>
        <location evidence="3">Cytoplasm</location>
        <location evidence="3">Cytoskeleton</location>
        <location evidence="3">Spindle</location>
    </subcellularLocation>
    <subcellularLocation>
        <location evidence="5">Cytoplasm</location>
        <location evidence="5">Cytosol</location>
    </subcellularLocation>
    <subcellularLocation>
        <location evidence="4">Midbody</location>
    </subcellularLocation>
    <subcellularLocation>
        <location evidence="2">Nucleus</location>
    </subcellularLocation>
</comment>
<keyword evidence="28" id="KW-1185">Reference proteome</keyword>
<evidence type="ECO:0000256" key="17">
    <source>
        <dbReference type="ARBA" id="ARBA00024524"/>
    </source>
</evidence>
<evidence type="ECO:0000256" key="23">
    <source>
        <dbReference type="ARBA" id="ARBA00047714"/>
    </source>
</evidence>
<evidence type="ECO:0000256" key="15">
    <source>
        <dbReference type="ARBA" id="ARBA00023242"/>
    </source>
</evidence>
<keyword evidence="11" id="KW-0378">Hydrolase</keyword>
<feature type="region of interest" description="Disordered" evidence="25">
    <location>
        <begin position="405"/>
        <end position="428"/>
    </location>
</feature>
<dbReference type="InterPro" id="IPR034286">
    <property type="entry name" value="M14_AGBL5-like"/>
</dbReference>
<dbReference type="GO" id="GO:0005819">
    <property type="term" value="C:spindle"/>
    <property type="evidence" value="ECO:0007669"/>
    <property type="project" value="UniProtKB-SubCell"/>
</dbReference>
<comment type="catalytic activity">
    <reaction evidence="17">
        <text>C-terminal L-alpha-aminoacyl-L-glutamyl-L-glutamyl-[tubulin] + H2O = C-terminal L-alpha-aminoacyl-L-glutamyl-[tubulin] + L-glutamate</text>
        <dbReference type="Rhea" id="RHEA:63792"/>
        <dbReference type="Rhea" id="RHEA-COMP:16435"/>
        <dbReference type="Rhea" id="RHEA-COMP:16436"/>
        <dbReference type="ChEBI" id="CHEBI:15377"/>
        <dbReference type="ChEBI" id="CHEBI:29985"/>
        <dbReference type="ChEBI" id="CHEBI:149555"/>
        <dbReference type="ChEBI" id="CHEBI:149556"/>
        <dbReference type="EC" id="3.4.17.24"/>
    </reaction>
    <physiologicalReaction direction="left-to-right" evidence="17">
        <dbReference type="Rhea" id="RHEA:63793"/>
    </physiologicalReaction>
</comment>
<comment type="catalytic activity">
    <reaction evidence="18">
        <text>C-terminal L-alpha-aminoacyl-L-glutamyl-[tubulin] + H2O = C-terminal L-alpha-aminoacyl-[tubulin] + L-glutamate</text>
        <dbReference type="Rhea" id="RHEA:63796"/>
        <dbReference type="Rhea" id="RHEA-COMP:16436"/>
        <dbReference type="Rhea" id="RHEA-COMP:16437"/>
        <dbReference type="ChEBI" id="CHEBI:15377"/>
        <dbReference type="ChEBI" id="CHEBI:29985"/>
        <dbReference type="ChEBI" id="CHEBI:90782"/>
        <dbReference type="ChEBI" id="CHEBI:149556"/>
        <dbReference type="EC" id="3.4.17.24"/>
    </reaction>
    <physiologicalReaction direction="left-to-right" evidence="18">
        <dbReference type="Rhea" id="RHEA:63797"/>
    </physiologicalReaction>
</comment>
<dbReference type="GO" id="GO:0005829">
    <property type="term" value="C:cytosol"/>
    <property type="evidence" value="ECO:0007669"/>
    <property type="project" value="UniProtKB-SubCell"/>
</dbReference>
<accession>A0A8C4QLT7</accession>
<reference evidence="27" key="2">
    <citation type="submission" date="2025-09" db="UniProtKB">
        <authorList>
            <consortium name="Ensembl"/>
        </authorList>
    </citation>
    <scope>IDENTIFICATION</scope>
</reference>
<dbReference type="PANTHER" id="PTHR12756">
    <property type="entry name" value="CYTOSOLIC CARBOXYPEPTIDASE"/>
    <property type="match status" value="1"/>
</dbReference>
<organism evidence="27 28">
    <name type="scientific">Eptatretus burgeri</name>
    <name type="common">Inshore hagfish</name>
    <dbReference type="NCBI Taxonomy" id="7764"/>
    <lineage>
        <taxon>Eukaryota</taxon>
        <taxon>Metazoa</taxon>
        <taxon>Chordata</taxon>
        <taxon>Craniata</taxon>
        <taxon>Vertebrata</taxon>
        <taxon>Cyclostomata</taxon>
        <taxon>Myxini</taxon>
        <taxon>Myxiniformes</taxon>
        <taxon>Myxinidae</taxon>
        <taxon>Eptatretinae</taxon>
        <taxon>Eptatretus</taxon>
    </lineage>
</organism>
<comment type="catalytic activity">
    <reaction evidence="23">
        <text>gamma-L-glutamyl-L-glutamyl-[protein] + H2O = L-glutamyl-[protein] + L-glutamate</text>
        <dbReference type="Rhea" id="RHEA:60152"/>
        <dbReference type="Rhea" id="RHEA-COMP:10208"/>
        <dbReference type="Rhea" id="RHEA-COMP:15517"/>
        <dbReference type="ChEBI" id="CHEBI:15377"/>
        <dbReference type="ChEBI" id="CHEBI:29973"/>
        <dbReference type="ChEBI" id="CHEBI:29985"/>
        <dbReference type="ChEBI" id="CHEBI:143622"/>
    </reaction>
    <physiologicalReaction direction="left-to-right" evidence="23">
        <dbReference type="Rhea" id="RHEA:60153"/>
    </physiologicalReaction>
</comment>
<evidence type="ECO:0000256" key="20">
    <source>
        <dbReference type="ARBA" id="ARBA00029302"/>
    </source>
</evidence>
<keyword evidence="12" id="KW-0862">Zinc</keyword>
<feature type="compositionally biased region" description="Low complexity" evidence="25">
    <location>
        <begin position="737"/>
        <end position="746"/>
    </location>
</feature>
<evidence type="ECO:0000256" key="3">
    <source>
        <dbReference type="ARBA" id="ARBA00004186"/>
    </source>
</evidence>
<dbReference type="PANTHER" id="PTHR12756:SF12">
    <property type="entry name" value="CYTOSOLIC CARBOXYPEPTIDASE-LIKE PROTEIN 5"/>
    <property type="match status" value="1"/>
</dbReference>
<evidence type="ECO:0000256" key="24">
    <source>
        <dbReference type="PROSITE-ProRule" id="PRU01379"/>
    </source>
</evidence>
<evidence type="ECO:0000259" key="26">
    <source>
        <dbReference type="PROSITE" id="PS52035"/>
    </source>
</evidence>
<sequence length="945" mass="104239">MEIHCDGLIFTTNFDSGNLAHVERVSGKALESDGSVYIQQADYEFNVWTRSDCAGTEFENGNRTWFYFGVKGGVPGKLIRLNILNMNKQIKLYSQGMAPLVRTVPGKARWERVRDRPTFQMVDNQFVLSFAHRFLESHGSVTYFAFCYPFSYSDCQTMLQELDTRFSNCQHLNPGCPPDTIFYQRELLCQSLDGRRVDLLTISSCHGLMEEREPRIEGLFPMINERRPPTFQGKRVFFLSSRVHPGETPSSFVFNGFLEFLLRQDDPRAQTLRRMFVFKLIPMLNPDGVFHGHYRTDTRGVNLNRVYLSPDPELHPSIFAAKTLIMRYHTNYCLSTVALGFSLHSNKSPHLGKDPLPAPSGEKCFPYTRARKEPPLQNAPWSYVGCVKQGLTCCGVSLPSTSSAHMLRSKEPPVDLTDSDSAASPIAPNPNTMEMCTDCVCEMQHDERLEGLDPERFSHPDLSALLDECSSSILNPLGPQTSQPPASPTCEEPCRTIASQTLLEVEDDGTEPDTEDVSQDSGLAFYVDLHGHASKRGCFMYGNCLPNDADQVESMLFPKLISMNTAHFDFPACNFSERNMYARDKRDGQSKEGSGRVAIYKATSITHSYTMECNYNCGRSIGCVPPASYDDGRATPPPAPTFPPRFTPEIYEQVGRAMAIAVLDLYGCNPWPRLILSEHTNLANLRSWLLKRVRSWRANAAAAAAAKLMPPGAARGLGNSTSEGCLSKMRETGGAGSSNTSSASNSPQRWLRGSPSLPVALGSPKLAKARAGYGSPPKSLRGMSEQQTSGLSPEKSGPRRFTSLKDGRVKDKRRQNLKVAMSIRGESGSTAIPGQSPSTASRRSSDSPRHVVRAPPSVILSLPKASRYGHLSTQSGLIPCRSRVTRPLTSRSLLASHPLLSPPLLPLPKTSLLHKALKKGLSQFHCPSGSPPPPGFGTCTMTYNS</sequence>
<evidence type="ECO:0000256" key="16">
    <source>
        <dbReference type="ARBA" id="ARBA00024141"/>
    </source>
</evidence>
<dbReference type="InterPro" id="IPR040626">
    <property type="entry name" value="Pepdidase_M14_N"/>
</dbReference>
<evidence type="ECO:0000256" key="12">
    <source>
        <dbReference type="ARBA" id="ARBA00022833"/>
    </source>
</evidence>
<dbReference type="EC" id="3.4.17.24" evidence="19"/>
<protein>
    <recommendedName>
        <fullName evidence="16">Cytosolic carboxypeptidase-like protein 5</fullName>
        <ecNumber evidence="19">3.4.17.24</ecNumber>
    </recommendedName>
    <alternativeName>
        <fullName evidence="22">ATP/GTP-binding protein-like 5</fullName>
    </alternativeName>
    <alternativeName>
        <fullName evidence="21">Protein deglutamylase CCP5</fullName>
    </alternativeName>
</protein>
<dbReference type="GO" id="GO:0006508">
    <property type="term" value="P:proteolysis"/>
    <property type="evidence" value="ECO:0007669"/>
    <property type="project" value="UniProtKB-KW"/>
</dbReference>
<dbReference type="Pfam" id="PF18027">
    <property type="entry name" value="Pepdidase_M14_N"/>
    <property type="match status" value="1"/>
</dbReference>
<keyword evidence="13" id="KW-0482">Metalloprotease</keyword>
<evidence type="ECO:0000256" key="2">
    <source>
        <dbReference type="ARBA" id="ARBA00004123"/>
    </source>
</evidence>
<dbReference type="GO" id="GO:0030496">
    <property type="term" value="C:midbody"/>
    <property type="evidence" value="ECO:0007669"/>
    <property type="project" value="UniProtKB-SubCell"/>
</dbReference>
<feature type="domain" description="Peptidase M14" evidence="26">
    <location>
        <begin position="148"/>
        <end position="666"/>
    </location>
</feature>
<evidence type="ECO:0000256" key="10">
    <source>
        <dbReference type="ARBA" id="ARBA00022723"/>
    </source>
</evidence>
<evidence type="ECO:0000256" key="13">
    <source>
        <dbReference type="ARBA" id="ARBA00023049"/>
    </source>
</evidence>
<proteinExistence type="inferred from homology"/>
<keyword evidence="14" id="KW-0206">Cytoskeleton</keyword>
<evidence type="ECO:0000256" key="18">
    <source>
        <dbReference type="ARBA" id="ARBA00024627"/>
    </source>
</evidence>
<comment type="catalytic activity">
    <reaction evidence="20">
        <text>(L-glutamyl)(n+1)-gamma-L-glutamyl-L-glutamyl-[protein] + H2O = (L-glutamyl)(n)-gamma-L-glutamyl-L-glutamyl-[protein] + L-glutamate</text>
        <dbReference type="Rhea" id="RHEA:60004"/>
        <dbReference type="Rhea" id="RHEA-COMP:15519"/>
        <dbReference type="Rhea" id="RHEA-COMP:15675"/>
        <dbReference type="ChEBI" id="CHEBI:15377"/>
        <dbReference type="ChEBI" id="CHEBI:29985"/>
        <dbReference type="ChEBI" id="CHEBI:143623"/>
    </reaction>
    <physiologicalReaction direction="left-to-right" evidence="20">
        <dbReference type="Rhea" id="RHEA:60005"/>
    </physiologicalReaction>
</comment>
<dbReference type="SUPFAM" id="SSF53187">
    <property type="entry name" value="Zn-dependent exopeptidases"/>
    <property type="match status" value="2"/>
</dbReference>
<dbReference type="InterPro" id="IPR050821">
    <property type="entry name" value="Cytosolic_carboxypeptidase"/>
</dbReference>
<comment type="cofactor">
    <cofactor evidence="1">
        <name>Zn(2+)</name>
        <dbReference type="ChEBI" id="CHEBI:29105"/>
    </cofactor>
</comment>
<name>A0A8C4QLT7_EPTBU</name>
<dbReference type="Gene3D" id="2.60.40.3120">
    <property type="match status" value="1"/>
</dbReference>
<keyword evidence="9" id="KW-0645">Protease</keyword>
<dbReference type="Proteomes" id="UP000694388">
    <property type="component" value="Unplaced"/>
</dbReference>
<dbReference type="Ensembl" id="ENSEBUT00000016991.1">
    <property type="protein sequence ID" value="ENSEBUP00000016415.1"/>
    <property type="gene ID" value="ENSEBUG00000010292.1"/>
</dbReference>
<evidence type="ECO:0000256" key="1">
    <source>
        <dbReference type="ARBA" id="ARBA00001947"/>
    </source>
</evidence>
<dbReference type="Pfam" id="PF00246">
    <property type="entry name" value="Peptidase_M14"/>
    <property type="match status" value="1"/>
</dbReference>
<dbReference type="InterPro" id="IPR000834">
    <property type="entry name" value="Peptidase_M14"/>
</dbReference>
<feature type="region of interest" description="Disordered" evidence="25">
    <location>
        <begin position="711"/>
        <end position="855"/>
    </location>
</feature>
<keyword evidence="8" id="KW-0121">Carboxypeptidase</keyword>
<evidence type="ECO:0000256" key="19">
    <source>
        <dbReference type="ARBA" id="ARBA00026108"/>
    </source>
</evidence>
<feature type="active site" description="Proton donor/acceptor" evidence="24">
    <location>
        <position position="612"/>
    </location>
</feature>
<dbReference type="Gene3D" id="3.40.630.10">
    <property type="entry name" value="Zn peptidases"/>
    <property type="match status" value="2"/>
</dbReference>
<evidence type="ECO:0000256" key="25">
    <source>
        <dbReference type="SAM" id="MobiDB-lite"/>
    </source>
</evidence>
<evidence type="ECO:0000256" key="21">
    <source>
        <dbReference type="ARBA" id="ARBA00032753"/>
    </source>
</evidence>
<keyword evidence="10" id="KW-0479">Metal-binding</keyword>
<evidence type="ECO:0000256" key="11">
    <source>
        <dbReference type="ARBA" id="ARBA00022801"/>
    </source>
</evidence>
<dbReference type="GO" id="GO:0008270">
    <property type="term" value="F:zinc ion binding"/>
    <property type="evidence" value="ECO:0007669"/>
    <property type="project" value="InterPro"/>
</dbReference>
<dbReference type="AlphaFoldDB" id="A0A8C4QLT7"/>
<dbReference type="GO" id="GO:0004181">
    <property type="term" value="F:metallocarboxypeptidase activity"/>
    <property type="evidence" value="ECO:0007669"/>
    <property type="project" value="InterPro"/>
</dbReference>
<evidence type="ECO:0000256" key="9">
    <source>
        <dbReference type="ARBA" id="ARBA00022670"/>
    </source>
</evidence>
<dbReference type="GeneTree" id="ENSGT00940000158032"/>